<gene>
    <name evidence="10" type="ORF">LSALG_LOCUS13130</name>
</gene>
<keyword evidence="5 6" id="KW-0653">Protein transport</keyword>
<dbReference type="Pfam" id="PF07200">
    <property type="entry name" value="Mod_r"/>
    <property type="match status" value="1"/>
</dbReference>
<dbReference type="PANTHER" id="PTHR13678">
    <property type="entry name" value="VACUOLAR PROTEIN SORTING-ASSOCIATED PROTEIN 37"/>
    <property type="match status" value="1"/>
</dbReference>
<evidence type="ECO:0000256" key="4">
    <source>
        <dbReference type="ARBA" id="ARBA00022753"/>
    </source>
</evidence>
<dbReference type="Gene3D" id="1.10.287.660">
    <property type="entry name" value="Helix hairpin bin"/>
    <property type="match status" value="1"/>
</dbReference>
<evidence type="ECO:0000256" key="3">
    <source>
        <dbReference type="ARBA" id="ARBA00022448"/>
    </source>
</evidence>
<keyword evidence="4" id="KW-0967">Endosome</keyword>
<evidence type="ECO:0000313" key="10">
    <source>
        <dbReference type="EMBL" id="CAI9272955.1"/>
    </source>
</evidence>
<sequence>MHTLRSNRKTVSPAANFPSVLASIQLLVISRLKVNRKINDMFKFWGSQEQQADADPRPQEVSTNSWYSPSSSSSSRPSTPNSINTMQRPGDQPQPHLLSPVSPTEAAAIIVYLKDKSADELRKLLSDKEAYQQFLLSLDLVKTPNNLRDELRNETLQLARENLAKESCMTELRNQCMIIRTTELATAEEKLNELNRQKAEILRSYSPASLLHQLQELINKTDEESEMLHKQLLEKEMDVASFVHKYKKLRVDYHKRALTHLAATTSLSG</sequence>
<evidence type="ECO:0000259" key="9">
    <source>
        <dbReference type="PROSITE" id="PS51314"/>
    </source>
</evidence>
<dbReference type="PANTHER" id="PTHR13678:SF2">
    <property type="entry name" value="VACUOLAR PROTEIN SORTING-ASSOCIATED PROTEIN 37A"/>
    <property type="match status" value="1"/>
</dbReference>
<feature type="region of interest" description="Disordered" evidence="8">
    <location>
        <begin position="49"/>
        <end position="100"/>
    </location>
</feature>
<organism evidence="10 11">
    <name type="scientific">Lactuca saligna</name>
    <name type="common">Willowleaf lettuce</name>
    <dbReference type="NCBI Taxonomy" id="75948"/>
    <lineage>
        <taxon>Eukaryota</taxon>
        <taxon>Viridiplantae</taxon>
        <taxon>Streptophyta</taxon>
        <taxon>Embryophyta</taxon>
        <taxon>Tracheophyta</taxon>
        <taxon>Spermatophyta</taxon>
        <taxon>Magnoliopsida</taxon>
        <taxon>eudicotyledons</taxon>
        <taxon>Gunneridae</taxon>
        <taxon>Pentapetalae</taxon>
        <taxon>asterids</taxon>
        <taxon>campanulids</taxon>
        <taxon>Asterales</taxon>
        <taxon>Asteraceae</taxon>
        <taxon>Cichorioideae</taxon>
        <taxon>Cichorieae</taxon>
        <taxon>Lactucinae</taxon>
        <taxon>Lactuca</taxon>
    </lineage>
</organism>
<dbReference type="GO" id="GO:0043162">
    <property type="term" value="P:ubiquitin-dependent protein catabolic process via the multivesicular body sorting pathway"/>
    <property type="evidence" value="ECO:0007669"/>
    <property type="project" value="TreeGrafter"/>
</dbReference>
<dbReference type="GO" id="GO:0006623">
    <property type="term" value="P:protein targeting to vacuole"/>
    <property type="evidence" value="ECO:0007669"/>
    <property type="project" value="TreeGrafter"/>
</dbReference>
<accession>A0AA35YFF1</accession>
<feature type="coiled-coil region" evidence="7">
    <location>
        <begin position="177"/>
        <end position="231"/>
    </location>
</feature>
<evidence type="ECO:0000256" key="1">
    <source>
        <dbReference type="ARBA" id="ARBA00004177"/>
    </source>
</evidence>
<proteinExistence type="inferred from homology"/>
<evidence type="ECO:0000313" key="11">
    <source>
        <dbReference type="Proteomes" id="UP001177003"/>
    </source>
</evidence>
<keyword evidence="3 6" id="KW-0813">Transport</keyword>
<dbReference type="GO" id="GO:0000813">
    <property type="term" value="C:ESCRT I complex"/>
    <property type="evidence" value="ECO:0007669"/>
    <property type="project" value="TreeGrafter"/>
</dbReference>
<feature type="compositionally biased region" description="Low complexity" evidence="8">
    <location>
        <begin position="62"/>
        <end position="85"/>
    </location>
</feature>
<dbReference type="PROSITE" id="PS51314">
    <property type="entry name" value="VPS37_C"/>
    <property type="match status" value="1"/>
</dbReference>
<keyword evidence="11" id="KW-1185">Reference proteome</keyword>
<evidence type="ECO:0000256" key="2">
    <source>
        <dbReference type="ARBA" id="ARBA00007617"/>
    </source>
</evidence>
<keyword evidence="7" id="KW-0175">Coiled coil</keyword>
<dbReference type="EMBL" id="OX465078">
    <property type="protein sequence ID" value="CAI9272955.1"/>
    <property type="molecule type" value="Genomic_DNA"/>
</dbReference>
<evidence type="ECO:0000256" key="5">
    <source>
        <dbReference type="ARBA" id="ARBA00022927"/>
    </source>
</evidence>
<evidence type="ECO:0000256" key="7">
    <source>
        <dbReference type="SAM" id="Coils"/>
    </source>
</evidence>
<dbReference type="AlphaFoldDB" id="A0AA35YFF1"/>
<dbReference type="SUPFAM" id="SSF140111">
    <property type="entry name" value="Endosomal sorting complex assembly domain"/>
    <property type="match status" value="1"/>
</dbReference>
<dbReference type="InterPro" id="IPR029012">
    <property type="entry name" value="Helix_hairpin_bin_sf"/>
</dbReference>
<dbReference type="InterPro" id="IPR009851">
    <property type="entry name" value="Mod_r"/>
</dbReference>
<dbReference type="GO" id="GO:0006612">
    <property type="term" value="P:protein targeting to membrane"/>
    <property type="evidence" value="ECO:0007669"/>
    <property type="project" value="TreeGrafter"/>
</dbReference>
<protein>
    <recommendedName>
        <fullName evidence="9">VPS37 C-terminal domain-containing protein</fullName>
    </recommendedName>
</protein>
<dbReference type="InterPro" id="IPR037202">
    <property type="entry name" value="ESCRT_assembly_dom"/>
</dbReference>
<evidence type="ECO:0000256" key="6">
    <source>
        <dbReference type="PROSITE-ProRule" id="PRU00646"/>
    </source>
</evidence>
<dbReference type="Proteomes" id="UP001177003">
    <property type="component" value="Chromosome 2"/>
</dbReference>
<comment type="similarity">
    <text evidence="2">Belongs to the VPS37 family.</text>
</comment>
<reference evidence="10" key="1">
    <citation type="submission" date="2023-04" db="EMBL/GenBank/DDBJ databases">
        <authorList>
            <person name="Vijverberg K."/>
            <person name="Xiong W."/>
            <person name="Schranz E."/>
        </authorList>
    </citation>
    <scope>NUCLEOTIDE SEQUENCE</scope>
</reference>
<feature type="domain" description="VPS37 C-terminal" evidence="9">
    <location>
        <begin position="188"/>
        <end position="269"/>
    </location>
</feature>
<name>A0AA35YFF1_LACSI</name>
<comment type="subcellular location">
    <subcellularLocation>
        <location evidence="1">Endosome</location>
    </subcellularLocation>
</comment>
<evidence type="ECO:0000256" key="8">
    <source>
        <dbReference type="SAM" id="MobiDB-lite"/>
    </source>
</evidence>